<keyword evidence="3" id="KW-1185">Reference proteome</keyword>
<dbReference type="Gene3D" id="1.10.12.10">
    <property type="entry name" value="Lyase 2-enoyl-coa Hydratase, Chain A, domain 2"/>
    <property type="match status" value="1"/>
</dbReference>
<dbReference type="InterPro" id="IPR014748">
    <property type="entry name" value="Enoyl-CoA_hydra_C"/>
</dbReference>
<dbReference type="GO" id="GO:0004300">
    <property type="term" value="F:enoyl-CoA hydratase activity"/>
    <property type="evidence" value="ECO:0007669"/>
    <property type="project" value="UniProtKB-EC"/>
</dbReference>
<comment type="similarity">
    <text evidence="1">Belongs to the enoyl-CoA hydratase/isomerase family.</text>
</comment>
<dbReference type="InterPro" id="IPR029045">
    <property type="entry name" value="ClpP/crotonase-like_dom_sf"/>
</dbReference>
<dbReference type="SUPFAM" id="SSF52096">
    <property type="entry name" value="ClpP/crotonase"/>
    <property type="match status" value="1"/>
</dbReference>
<dbReference type="AlphaFoldDB" id="A0A383RVR7"/>
<dbReference type="CDD" id="cd06558">
    <property type="entry name" value="crotonase-like"/>
    <property type="match status" value="1"/>
</dbReference>
<name>A0A383RVR7_9PSED</name>
<dbReference type="EC" id="4.2.1.17" evidence="2"/>
<dbReference type="RefSeq" id="WP_119141824.1">
    <property type="nucleotide sequence ID" value="NZ_CBCSFL010000007.1"/>
</dbReference>
<dbReference type="OrthoDB" id="9777711at2"/>
<evidence type="ECO:0000313" key="2">
    <source>
        <dbReference type="EMBL" id="SYX90521.1"/>
    </source>
</evidence>
<dbReference type="Pfam" id="PF00378">
    <property type="entry name" value="ECH_1"/>
    <property type="match status" value="1"/>
</dbReference>
<dbReference type="EMBL" id="UNOZ01000019">
    <property type="protein sequence ID" value="SYX90521.1"/>
    <property type="molecule type" value="Genomic_DNA"/>
</dbReference>
<evidence type="ECO:0000256" key="1">
    <source>
        <dbReference type="ARBA" id="ARBA00005254"/>
    </source>
</evidence>
<proteinExistence type="inferred from homology"/>
<evidence type="ECO:0000313" key="3">
    <source>
        <dbReference type="Proteomes" id="UP000263595"/>
    </source>
</evidence>
<gene>
    <name evidence="2" type="primary">fadB1</name>
    <name evidence="2" type="ORF">CCOS865_02788</name>
</gene>
<dbReference type="PANTHER" id="PTHR43459:SF1">
    <property type="entry name" value="EG:BACN32G11.4 PROTEIN"/>
    <property type="match status" value="1"/>
</dbReference>
<accession>A0A383RVR7</accession>
<dbReference type="InterPro" id="IPR001753">
    <property type="entry name" value="Enoyl-CoA_hydra/iso"/>
</dbReference>
<dbReference type="PANTHER" id="PTHR43459">
    <property type="entry name" value="ENOYL-COA HYDRATASE"/>
    <property type="match status" value="1"/>
</dbReference>
<protein>
    <submittedName>
        <fullName evidence="2">Putative enoyl-CoA hydratase</fullName>
        <ecNumber evidence="2">4.2.1.17</ecNumber>
    </submittedName>
</protein>
<dbReference type="Gene3D" id="3.90.226.10">
    <property type="entry name" value="2-enoyl-CoA Hydratase, Chain A, domain 1"/>
    <property type="match status" value="1"/>
</dbReference>
<organism evidence="2 3">
    <name type="scientific">Pseudomonas reidholzensis</name>
    <dbReference type="NCBI Taxonomy" id="1785162"/>
    <lineage>
        <taxon>Bacteria</taxon>
        <taxon>Pseudomonadati</taxon>
        <taxon>Pseudomonadota</taxon>
        <taxon>Gammaproteobacteria</taxon>
        <taxon>Pseudomonadales</taxon>
        <taxon>Pseudomonadaceae</taxon>
        <taxon>Pseudomonas</taxon>
    </lineage>
</organism>
<dbReference type="Proteomes" id="UP000263595">
    <property type="component" value="Unassembled WGS sequence"/>
</dbReference>
<keyword evidence="2" id="KW-0456">Lyase</keyword>
<sequence>MNNRLLNPAQAAGIHVQYQQGIAFINLDRPATRNSFDLSMGVALRDCVRSLVARPPRVVVLRSTGEHFMVGGDVRHFQTLLDESKAACAEELELLIDAVNEAVIGLTELPCPVLGLINGSVAGFGLSLALACDILVAAEDAQLLLAYGAIGATPDGGASWHLPRHLGLHRALAMALLHTKLDAHQAHALGLVVQVVPPAGLPAAGLAIATRLANGAAAAQAGVKRLLREGLQTDLTGTLEAEKAQFVALSSTDDFAEGVNAFCQRRSANFTATH</sequence>
<reference evidence="3" key="1">
    <citation type="submission" date="2018-08" db="EMBL/GenBank/DDBJ databases">
        <authorList>
            <person name="Blom J."/>
        </authorList>
    </citation>
    <scope>NUCLEOTIDE SEQUENCE [LARGE SCALE GENOMIC DNA]</scope>
    <source>
        <strain evidence="3">CCOS 865</strain>
    </source>
</reference>